<sequence length="355" mass="39052">MLQNIAYCPILQTRVAEIKALFQLPATTKDRIFPLILAAPWPNAKELSRTWEKIVEAMGGRRFALDLDRARQGMSSGKEAAAQFDALFDPNDGFTNYYEVLRSIPSAIPVLRILGGNLLELDAQTAHINNLDRGLVVHLEHGAIINPLTAVDEVLQRFEDVTFFVDAGWSNDLLGRELWASQIIERITDGKPEAELVVGGSSFPDSFRNIGARGVIPMKERSLYSNLVRRHNAAHLTYGDWGSTRPRSGPAPMKNIPRLDVPTTTEWVSFRQDGGSATPETYAAIARRVIADAVWPGDLGIWGTYVIETTANELPGAIGSPAVAAAARINIHMHRQAFFGEPDAIGDTEEPFVDI</sequence>
<accession>A0ABX6T0E3</accession>
<evidence type="ECO:0000313" key="1">
    <source>
        <dbReference type="EMBL" id="QNP43180.1"/>
    </source>
</evidence>
<proteinExistence type="predicted"/>
<dbReference type="Proteomes" id="UP000516134">
    <property type="component" value="Chromosome"/>
</dbReference>
<dbReference type="Pfam" id="PF14350">
    <property type="entry name" value="Beta_protein"/>
    <property type="match status" value="1"/>
</dbReference>
<gene>
    <name evidence="1" type="ORF">H9L15_14825</name>
</gene>
<keyword evidence="2" id="KW-1185">Reference proteome</keyword>
<organism evidence="1 2">
    <name type="scientific">Sphingomonas daechungensis</name>
    <dbReference type="NCBI Taxonomy" id="1176646"/>
    <lineage>
        <taxon>Bacteria</taxon>
        <taxon>Pseudomonadati</taxon>
        <taxon>Pseudomonadota</taxon>
        <taxon>Alphaproteobacteria</taxon>
        <taxon>Sphingomonadales</taxon>
        <taxon>Sphingomonadaceae</taxon>
        <taxon>Sphingomonas</taxon>
    </lineage>
</organism>
<reference evidence="1 2" key="1">
    <citation type="submission" date="2020-08" db="EMBL/GenBank/DDBJ databases">
        <title>Genome sequence of Sphingomonas daechungensis KACC 18115T.</title>
        <authorList>
            <person name="Hyun D.-W."/>
            <person name="Bae J.-W."/>
        </authorList>
    </citation>
    <scope>NUCLEOTIDE SEQUENCE [LARGE SCALE GENOMIC DNA]</scope>
    <source>
        <strain evidence="1 2">KACC 18115</strain>
    </source>
</reference>
<name>A0ABX6T0E3_9SPHN</name>
<dbReference type="InterPro" id="IPR025683">
    <property type="entry name" value="Protein_beta"/>
</dbReference>
<protein>
    <submittedName>
        <fullName evidence="1">Beta family protein</fullName>
    </submittedName>
</protein>
<evidence type="ECO:0000313" key="2">
    <source>
        <dbReference type="Proteomes" id="UP000516134"/>
    </source>
</evidence>
<dbReference type="RefSeq" id="WP_187714610.1">
    <property type="nucleotide sequence ID" value="NZ_BAABJC010000001.1"/>
</dbReference>
<dbReference type="EMBL" id="CP060780">
    <property type="protein sequence ID" value="QNP43180.1"/>
    <property type="molecule type" value="Genomic_DNA"/>
</dbReference>